<protein>
    <recommendedName>
        <fullName evidence="5">fructokinase</fullName>
        <ecNumber evidence="5">2.7.1.4</ecNumber>
    </recommendedName>
</protein>
<dbReference type="EMBL" id="JAGTXB010000005">
    <property type="protein sequence ID" value="MBS0028034.1"/>
    <property type="molecule type" value="Genomic_DNA"/>
</dbReference>
<evidence type="ECO:0000256" key="6">
    <source>
        <dbReference type="ARBA" id="ARBA00048451"/>
    </source>
</evidence>
<dbReference type="Gene3D" id="3.30.420.40">
    <property type="match status" value="2"/>
</dbReference>
<name>A0ABS5IYJ0_9BACT</name>
<comment type="catalytic activity">
    <reaction evidence="6">
        <text>D-fructose + ATP = D-fructose 6-phosphate + ADP + H(+)</text>
        <dbReference type="Rhea" id="RHEA:16125"/>
        <dbReference type="ChEBI" id="CHEBI:15378"/>
        <dbReference type="ChEBI" id="CHEBI:30616"/>
        <dbReference type="ChEBI" id="CHEBI:37721"/>
        <dbReference type="ChEBI" id="CHEBI:61527"/>
        <dbReference type="ChEBI" id="CHEBI:456216"/>
        <dbReference type="EC" id="2.7.1.4"/>
    </reaction>
</comment>
<dbReference type="RefSeq" id="WP_211973148.1">
    <property type="nucleotide sequence ID" value="NZ_CBFHAM010000070.1"/>
</dbReference>
<keyword evidence="8" id="KW-1185">Reference proteome</keyword>
<dbReference type="EC" id="2.7.1.4" evidence="5"/>
<sequence length="887" mass="99051">MRTGNRKIGMDVGGSHISAAVIGHTGEDPVRKIRTVLDSHDSANNIVTAISNCIKELSTGEDEVEAVGIAFPGPFDYEKGICAVVNVGGKFEKTFGLHMEQAIKDRTGLYNTRFKFSNDAHCFAAGAYDLHRLTSKRTVFITLGTGFGSAFMKEGVLLETHADIPASGAFYDQDCCDAKADDYFSTRWLLNTYTQISGVTIASVKEIAESGTDSAYAVMRQYGENMGRFLLPWLQKFQCDELVIGGNITKAFSLFGPSLKEAIGHLADKINIVLCDDTENCIITGAAIIAGNDKHSNSNKIMRKTSQELLPLTASAKDTGVYNIYPSFPSGEKVYQGFDTLAAEIRNEKIVIIDGYGGVLWEQFREQLATALQVENKKICWYDINTCLKPVAEIEAMIAGSLNGDDPVFGKRYTGDLLDFFDEKKLTLIAPDPATDISIVYGTGAALAGIKGKLLYADVPKNEIQYRMRADSITNLGANETAENTQMYKRFYFVDWPVLSKHKAKLLPHIDYIIDEQRINAITWMKGDVFRSTLGQMLEQPFRARPWFEAGVWGGDWMKQHIPQLNQSEVNYAWSFELITPENGIVLEGGNNLLEVSFDYLLYADNKKLLGKAAERFGTEFPIRFDFLDTFDGGNLSIQCHPRPAYAKEHFGENFTQDETYYILDCDEDATVYLGFQDQIDPEAFKTALLEAQESGVEMEVEKYVQKFQAHKHDLFLIPNGTIHASGKNNMVLEISSTPYIFTFKKYDWQRPGLNGQPRPINIEHAMNNLYFDRKGDYVADKLISHPVVEEEWDGGRKIKLPTHEEHFYCVYRYEFSGSISIPTNNQCHVCMLVEGEKIAVSSDGHASAFHYAETFVVPAAAGSYQITNKGNGKAFVVVAHVKDDHC</sequence>
<dbReference type="PANTHER" id="PTHR42742">
    <property type="entry name" value="TRANSCRIPTIONAL REPRESSOR MPRA"/>
    <property type="match status" value="1"/>
</dbReference>
<dbReference type="InterPro" id="IPR000600">
    <property type="entry name" value="ROK"/>
</dbReference>
<comment type="caution">
    <text evidence="7">The sequence shown here is derived from an EMBL/GenBank/DDBJ whole genome shotgun (WGS) entry which is preliminary data.</text>
</comment>
<accession>A0ABS5IYJ0</accession>
<dbReference type="Pfam" id="PF00480">
    <property type="entry name" value="ROK"/>
    <property type="match status" value="1"/>
</dbReference>
<dbReference type="Proteomes" id="UP000676386">
    <property type="component" value="Unassembled WGS sequence"/>
</dbReference>
<keyword evidence="2" id="KW-0479">Metal-binding</keyword>
<proteinExistence type="predicted"/>
<evidence type="ECO:0000256" key="1">
    <source>
        <dbReference type="ARBA" id="ARBA00001946"/>
    </source>
</evidence>
<dbReference type="SUPFAM" id="SSF53067">
    <property type="entry name" value="Actin-like ATPase domain"/>
    <property type="match status" value="1"/>
</dbReference>
<evidence type="ECO:0000256" key="5">
    <source>
        <dbReference type="ARBA" id="ARBA00038887"/>
    </source>
</evidence>
<evidence type="ECO:0000256" key="3">
    <source>
        <dbReference type="ARBA" id="ARBA00022833"/>
    </source>
</evidence>
<keyword evidence="3" id="KW-0862">Zinc</keyword>
<organism evidence="7 8">
    <name type="scientific">Chitinophaga hostae</name>
    <dbReference type="NCBI Taxonomy" id="2831022"/>
    <lineage>
        <taxon>Bacteria</taxon>
        <taxon>Pseudomonadati</taxon>
        <taxon>Bacteroidota</taxon>
        <taxon>Chitinophagia</taxon>
        <taxon>Chitinophagales</taxon>
        <taxon>Chitinophagaceae</taxon>
        <taxon>Chitinophaga</taxon>
    </lineage>
</organism>
<gene>
    <name evidence="7" type="ORF">KE626_12015</name>
</gene>
<comment type="cofactor">
    <cofactor evidence="1">
        <name>Mg(2+)</name>
        <dbReference type="ChEBI" id="CHEBI:18420"/>
    </cofactor>
</comment>
<dbReference type="InterPro" id="IPR014710">
    <property type="entry name" value="RmlC-like_jellyroll"/>
</dbReference>
<dbReference type="InterPro" id="IPR011051">
    <property type="entry name" value="RmlC_Cupin_sf"/>
</dbReference>
<dbReference type="SUPFAM" id="SSF51182">
    <property type="entry name" value="RmlC-like cupins"/>
    <property type="match status" value="1"/>
</dbReference>
<dbReference type="PANTHER" id="PTHR42742:SF3">
    <property type="entry name" value="FRUCTOKINASE"/>
    <property type="match status" value="1"/>
</dbReference>
<evidence type="ECO:0000256" key="4">
    <source>
        <dbReference type="ARBA" id="ARBA00022842"/>
    </source>
</evidence>
<evidence type="ECO:0000256" key="2">
    <source>
        <dbReference type="ARBA" id="ARBA00022723"/>
    </source>
</evidence>
<reference evidence="7 8" key="1">
    <citation type="submission" date="2021-04" db="EMBL/GenBank/DDBJ databases">
        <title>Chitinophaga sp. nov., isolated from the rhizosphere soil.</title>
        <authorList>
            <person name="He S."/>
        </authorList>
    </citation>
    <scope>NUCLEOTIDE SEQUENCE [LARGE SCALE GENOMIC DNA]</scope>
    <source>
        <strain evidence="7 8">2R12</strain>
    </source>
</reference>
<evidence type="ECO:0000313" key="8">
    <source>
        <dbReference type="Proteomes" id="UP000676386"/>
    </source>
</evidence>
<dbReference type="InterPro" id="IPR043129">
    <property type="entry name" value="ATPase_NBD"/>
</dbReference>
<dbReference type="InterPro" id="IPR051804">
    <property type="entry name" value="Carb_Metab_Reg_Kinase/Isom"/>
</dbReference>
<dbReference type="Gene3D" id="2.60.120.10">
    <property type="entry name" value="Jelly Rolls"/>
    <property type="match status" value="2"/>
</dbReference>
<dbReference type="CDD" id="cd07010">
    <property type="entry name" value="cupin_PMI_type_I_N_bac"/>
    <property type="match status" value="1"/>
</dbReference>
<dbReference type="CDD" id="cd23763">
    <property type="entry name" value="ASKHA_ATPase_ROK"/>
    <property type="match status" value="1"/>
</dbReference>
<keyword evidence="4" id="KW-0460">Magnesium</keyword>
<evidence type="ECO:0000313" key="7">
    <source>
        <dbReference type="EMBL" id="MBS0028034.1"/>
    </source>
</evidence>